<protein>
    <submittedName>
        <fullName evidence="1">Ribbon-helix-helix protein, CopG family</fullName>
    </submittedName>
</protein>
<dbReference type="RefSeq" id="WP_126482650.1">
    <property type="nucleotide sequence ID" value="NZ_RXNS01000006.1"/>
</dbReference>
<reference evidence="1 2" key="1">
    <citation type="submission" date="2018-12" db="EMBL/GenBank/DDBJ databases">
        <authorList>
            <person name="Yu L."/>
        </authorList>
    </citation>
    <scope>NUCLEOTIDE SEQUENCE [LARGE SCALE GENOMIC DNA]</scope>
    <source>
        <strain evidence="1 2">11S</strain>
    </source>
</reference>
<proteinExistence type="predicted"/>
<dbReference type="OrthoDB" id="6172933at2"/>
<organism evidence="1 2">
    <name type="scientific">Halomonas nitroreducens</name>
    <dbReference type="NCBI Taxonomy" id="447425"/>
    <lineage>
        <taxon>Bacteria</taxon>
        <taxon>Pseudomonadati</taxon>
        <taxon>Pseudomonadota</taxon>
        <taxon>Gammaproteobacteria</taxon>
        <taxon>Oceanospirillales</taxon>
        <taxon>Halomonadaceae</taxon>
        <taxon>Halomonas</taxon>
    </lineage>
</organism>
<dbReference type="AlphaFoldDB" id="A0A431V666"/>
<name>A0A431V666_9GAMM</name>
<comment type="caution">
    <text evidence="1">The sequence shown here is derived from an EMBL/GenBank/DDBJ whole genome shotgun (WGS) entry which is preliminary data.</text>
</comment>
<evidence type="ECO:0000313" key="1">
    <source>
        <dbReference type="EMBL" id="RTR04952.1"/>
    </source>
</evidence>
<gene>
    <name evidence="1" type="ORF">EKG36_07470</name>
</gene>
<sequence>MPMPHLLRLTRDQEIRLDRLAERCGLSRTELLERLVAEGLAALETELMVEGAGLRRAERSIDQLLRESGLGA</sequence>
<dbReference type="Proteomes" id="UP000267400">
    <property type="component" value="Unassembled WGS sequence"/>
</dbReference>
<dbReference type="EMBL" id="RXNS01000006">
    <property type="protein sequence ID" value="RTR04952.1"/>
    <property type="molecule type" value="Genomic_DNA"/>
</dbReference>
<keyword evidence="2" id="KW-1185">Reference proteome</keyword>
<evidence type="ECO:0000313" key="2">
    <source>
        <dbReference type="Proteomes" id="UP000267400"/>
    </source>
</evidence>
<accession>A0A431V666</accession>